<reference evidence="1" key="1">
    <citation type="submission" date="2021-02" db="EMBL/GenBank/DDBJ databases">
        <authorList>
            <consortium name="DOE Joint Genome Institute"/>
            <person name="Ahrendt S."/>
            <person name="Looney B.P."/>
            <person name="Miyauchi S."/>
            <person name="Morin E."/>
            <person name="Drula E."/>
            <person name="Courty P.E."/>
            <person name="Chicoki N."/>
            <person name="Fauchery L."/>
            <person name="Kohler A."/>
            <person name="Kuo A."/>
            <person name="Labutti K."/>
            <person name="Pangilinan J."/>
            <person name="Lipzen A."/>
            <person name="Riley R."/>
            <person name="Andreopoulos W."/>
            <person name="He G."/>
            <person name="Johnson J."/>
            <person name="Barry K.W."/>
            <person name="Grigoriev I.V."/>
            <person name="Nagy L."/>
            <person name="Hibbett D."/>
            <person name="Henrissat B."/>
            <person name="Matheny P.B."/>
            <person name="Labbe J."/>
            <person name="Martin F."/>
        </authorList>
    </citation>
    <scope>NUCLEOTIDE SEQUENCE</scope>
    <source>
        <strain evidence="1">EC-137</strain>
    </source>
</reference>
<gene>
    <name evidence="1" type="ORF">K488DRAFT_83656</name>
</gene>
<organism evidence="1 2">
    <name type="scientific">Vararia minispora EC-137</name>
    <dbReference type="NCBI Taxonomy" id="1314806"/>
    <lineage>
        <taxon>Eukaryota</taxon>
        <taxon>Fungi</taxon>
        <taxon>Dikarya</taxon>
        <taxon>Basidiomycota</taxon>
        <taxon>Agaricomycotina</taxon>
        <taxon>Agaricomycetes</taxon>
        <taxon>Russulales</taxon>
        <taxon>Lachnocladiaceae</taxon>
        <taxon>Vararia</taxon>
    </lineage>
</organism>
<sequence length="423" mass="45577">MSCVAVSSSHRAPSAIPKPSGKVFGVSLTPHQSRSGSIYKGESLTHSREKRSHSAVRASRIILGDVTNTPHRSCAASTKGKLAAVPAVTNIPRDATAVRSLARAPVEDSELDQSFGSAACELDPEDYYDTIVSIVPDRPNNFLHRKPIEIPAKFVEPAPVTAPAVPAPAEEHELNQSFDSVVCELDLGDYYSTIVPVVPDRPNFFLPRKPIEIPAEFAVLTKVASPDVDHLEQTFDLPVADLDLKDCVNVVLSDPPTVVEDIPGALASVSPDSWLDKIEPIVNDPKELHLIENGIRIIDDIQTLLRQMFPSLKDYDPRPDILARKAAEVQEEAGVKPSALDPTAGTTYAALPLTHAPSESKQHKAPASHIPTACLSRPSGRAAPCISKSTTPTCAHRKSHDAIPSRPCAPSKISRLPVVSRIR</sequence>
<proteinExistence type="predicted"/>
<comment type="caution">
    <text evidence="1">The sequence shown here is derived from an EMBL/GenBank/DDBJ whole genome shotgun (WGS) entry which is preliminary data.</text>
</comment>
<accession>A0ACB8QTQ2</accession>
<dbReference type="Proteomes" id="UP000814128">
    <property type="component" value="Unassembled WGS sequence"/>
</dbReference>
<name>A0ACB8QTQ2_9AGAM</name>
<protein>
    <submittedName>
        <fullName evidence="1">Uncharacterized protein</fullName>
    </submittedName>
</protein>
<evidence type="ECO:0000313" key="2">
    <source>
        <dbReference type="Proteomes" id="UP000814128"/>
    </source>
</evidence>
<reference evidence="1" key="2">
    <citation type="journal article" date="2022" name="New Phytol.">
        <title>Evolutionary transition to the ectomycorrhizal habit in the genomes of a hyperdiverse lineage of mushroom-forming fungi.</title>
        <authorList>
            <person name="Looney B."/>
            <person name="Miyauchi S."/>
            <person name="Morin E."/>
            <person name="Drula E."/>
            <person name="Courty P.E."/>
            <person name="Kohler A."/>
            <person name="Kuo A."/>
            <person name="LaButti K."/>
            <person name="Pangilinan J."/>
            <person name="Lipzen A."/>
            <person name="Riley R."/>
            <person name="Andreopoulos W."/>
            <person name="He G."/>
            <person name="Johnson J."/>
            <person name="Nolan M."/>
            <person name="Tritt A."/>
            <person name="Barry K.W."/>
            <person name="Grigoriev I.V."/>
            <person name="Nagy L.G."/>
            <person name="Hibbett D."/>
            <person name="Henrissat B."/>
            <person name="Matheny P.B."/>
            <person name="Labbe J."/>
            <person name="Martin F.M."/>
        </authorList>
    </citation>
    <scope>NUCLEOTIDE SEQUENCE</scope>
    <source>
        <strain evidence="1">EC-137</strain>
    </source>
</reference>
<evidence type="ECO:0000313" key="1">
    <source>
        <dbReference type="EMBL" id="KAI0034816.1"/>
    </source>
</evidence>
<keyword evidence="2" id="KW-1185">Reference proteome</keyword>
<dbReference type="EMBL" id="MU273494">
    <property type="protein sequence ID" value="KAI0034816.1"/>
    <property type="molecule type" value="Genomic_DNA"/>
</dbReference>